<evidence type="ECO:0000313" key="2">
    <source>
        <dbReference type="Proteomes" id="UP000182715"/>
    </source>
</evidence>
<proteinExistence type="predicted"/>
<accession>A0A0H5QDT4</accession>
<name>A0A0H5QDT4_NEIMI</name>
<organism evidence="1 2">
    <name type="scientific">Neisseria meningitidis serogroup B</name>
    <dbReference type="NCBI Taxonomy" id="491"/>
    <lineage>
        <taxon>Bacteria</taxon>
        <taxon>Pseudomonadati</taxon>
        <taxon>Pseudomonadota</taxon>
        <taxon>Betaproteobacteria</taxon>
        <taxon>Neisseriales</taxon>
        <taxon>Neisseriaceae</taxon>
        <taxon>Neisseria</taxon>
    </lineage>
</organism>
<sequence length="67" mass="7981">MPDGFLQQRGRRFVLQESGRANRKCGRDFILMQPHSGGMETPKTTKTGFRRHFWQSRLKTCRIWVTR</sequence>
<dbReference type="EMBL" id="CVTF01000081">
    <property type="protein sequence ID" value="CRY99711.1"/>
    <property type="molecule type" value="Genomic_DNA"/>
</dbReference>
<protein>
    <submittedName>
        <fullName evidence="1">Uncharacterized protein</fullName>
    </submittedName>
</protein>
<dbReference type="AlphaFoldDB" id="A0A0H5QDT4"/>
<evidence type="ECO:0000313" key="1">
    <source>
        <dbReference type="EMBL" id="CRY99711.1"/>
    </source>
</evidence>
<dbReference type="Proteomes" id="UP000182715">
    <property type="component" value="Unassembled WGS sequence"/>
</dbReference>
<reference evidence="1 2" key="1">
    <citation type="submission" date="2014-11" db="EMBL/GenBank/DDBJ databases">
        <authorList>
            <person name="Diene M.Seydina."/>
        </authorList>
    </citation>
    <scope>NUCLEOTIDE SEQUENCE [LARGE SCALE GENOMIC DNA]</scope>
    <source>
        <strain evidence="1 2">Neisseria meningitidis CHUV</strain>
    </source>
</reference>